<evidence type="ECO:0000313" key="3">
    <source>
        <dbReference type="EMBL" id="HGN89906.1"/>
    </source>
</evidence>
<feature type="domain" description="Calcineurin-like phosphoesterase" evidence="1">
    <location>
        <begin position="18"/>
        <end position="158"/>
    </location>
</feature>
<dbReference type="InterPro" id="IPR024173">
    <property type="entry name" value="Pesterase_MJ0037-like"/>
</dbReference>
<dbReference type="InterPro" id="IPR029052">
    <property type="entry name" value="Metallo-depent_PP-like"/>
</dbReference>
<name>A0A7C4E1N7_CALS0</name>
<comment type="caution">
    <text evidence="3">The sequence shown here is derived from an EMBL/GenBank/DDBJ whole genome shotgun (WGS) entry which is preliminary data.</text>
</comment>
<dbReference type="InterPro" id="IPR024654">
    <property type="entry name" value="Calcineurin-like_PHP_lpxH"/>
</dbReference>
<proteinExistence type="predicted"/>
<evidence type="ECO:0000313" key="2">
    <source>
        <dbReference type="EMBL" id="HGL41624.1"/>
    </source>
</evidence>
<dbReference type="EMBL" id="DRXG01000056">
    <property type="protein sequence ID" value="HHN52222.1"/>
    <property type="molecule type" value="Genomic_DNA"/>
</dbReference>
<protein>
    <submittedName>
        <fullName evidence="3">Metallophosphoesterase</fullName>
    </submittedName>
</protein>
<dbReference type="PIRSF" id="PIRSF000887">
    <property type="entry name" value="Pesterase_MJ0037"/>
    <property type="match status" value="1"/>
</dbReference>
<dbReference type="PANTHER" id="PTHR39323">
    <property type="entry name" value="BLR1149 PROTEIN"/>
    <property type="match status" value="1"/>
</dbReference>
<dbReference type="PANTHER" id="PTHR39323:SF1">
    <property type="entry name" value="BLR1149 PROTEIN"/>
    <property type="match status" value="1"/>
</dbReference>
<gene>
    <name evidence="4" type="ORF">ENM30_02800</name>
    <name evidence="3" type="ORF">ENT82_02095</name>
    <name evidence="2" type="ORF">ENU43_08190</name>
</gene>
<accession>A0A7C4E1N7</accession>
<organism evidence="3">
    <name type="scientific">Caldiarchaeum subterraneum</name>
    <dbReference type="NCBI Taxonomy" id="311458"/>
    <lineage>
        <taxon>Archaea</taxon>
        <taxon>Nitrososphaerota</taxon>
        <taxon>Candidatus Caldarchaeales</taxon>
        <taxon>Candidatus Caldarchaeaceae</taxon>
        <taxon>Candidatus Caldarchaeum</taxon>
    </lineage>
</organism>
<dbReference type="AlphaFoldDB" id="A0A7C4E1N7"/>
<evidence type="ECO:0000259" key="1">
    <source>
        <dbReference type="Pfam" id="PF12850"/>
    </source>
</evidence>
<reference evidence="3" key="1">
    <citation type="journal article" date="2020" name="mSystems">
        <title>Genome- and Community-Level Interaction Insights into Carbon Utilization and Element Cycling Functions of Hydrothermarchaeota in Hydrothermal Sediment.</title>
        <authorList>
            <person name="Zhou Z."/>
            <person name="Liu Y."/>
            <person name="Xu W."/>
            <person name="Pan J."/>
            <person name="Luo Z.H."/>
            <person name="Li M."/>
        </authorList>
    </citation>
    <scope>NUCLEOTIDE SEQUENCE [LARGE SCALE GENOMIC DNA]</scope>
    <source>
        <strain evidence="4">SpSt-1073</strain>
        <strain evidence="3">SpSt-613</strain>
        <strain evidence="2">SpSt-669</strain>
    </source>
</reference>
<sequence length="261" mass="28477">MRLVEGHGALLLEKPVKTLAVADLHLGFEEELRSKGVRVPLQSIKIVEELVSVIKSTGAKRLVVVGDLKHNVQGPSRLEYEVLPRFVKPVKSLVDELIILPGNHDGKIEKVLTGHATLCRADGFVVEEESVGFTHGHVKPSIQVASMDVIVTGHLHPVLKIGRGGSSVRMGVWLKIRGDRRKLFTKLFKTDAPQASSEVSLIIMPSFNKIMQGRSVTELSQSSLTRGPLLRSGAFHLEEAEVIGLDGAFLGTLADLRRLVS</sequence>
<dbReference type="EMBL" id="DTAD01000023">
    <property type="protein sequence ID" value="HGN89906.1"/>
    <property type="molecule type" value="Genomic_DNA"/>
</dbReference>
<dbReference type="SUPFAM" id="SSF56300">
    <property type="entry name" value="Metallo-dependent phosphatases"/>
    <property type="match status" value="1"/>
</dbReference>
<dbReference type="Pfam" id="PF12850">
    <property type="entry name" value="Metallophos_2"/>
    <property type="match status" value="1"/>
</dbReference>
<evidence type="ECO:0000313" key="4">
    <source>
        <dbReference type="EMBL" id="HHN52222.1"/>
    </source>
</evidence>
<dbReference type="Gene3D" id="3.60.21.10">
    <property type="match status" value="1"/>
</dbReference>
<dbReference type="EMBL" id="DTCM01000100">
    <property type="protein sequence ID" value="HGL41624.1"/>
    <property type="molecule type" value="Genomic_DNA"/>
</dbReference>